<evidence type="ECO:0000313" key="7">
    <source>
        <dbReference type="EMBL" id="QHD69403.1"/>
    </source>
</evidence>
<reference evidence="10 15" key="4">
    <citation type="submission" date="2018-07" db="EMBL/GenBank/DDBJ databases">
        <title>Genomic and Epidemiologic Investigation of an Indolent Hospital Outbreak.</title>
        <authorList>
            <person name="Johnson R.C."/>
            <person name="Deming C."/>
            <person name="Conlan S."/>
            <person name="Zellmer C.J."/>
            <person name="Michelin A.V."/>
            <person name="Lee-Lin S."/>
            <person name="Thomas P.J."/>
            <person name="Park M."/>
            <person name="Weingarten R.A."/>
            <person name="Less J."/>
            <person name="Dekker J.P."/>
            <person name="Frank K.M."/>
            <person name="Musser K.A."/>
            <person name="Mcquiston J.R."/>
            <person name="Henderson D.K."/>
            <person name="Lau A.F."/>
            <person name="Palmore T.N."/>
            <person name="Segre J.A."/>
        </authorList>
    </citation>
    <scope>NUCLEOTIDE SEQUENCE [LARGE SCALE GENOMIC DNA]</scope>
    <source>
        <strain evidence="10 15">SK-NIH.Env6_1116</strain>
    </source>
</reference>
<evidence type="ECO:0000313" key="8">
    <source>
        <dbReference type="EMBL" id="QJR04403.1"/>
    </source>
</evidence>
<dbReference type="EMBL" id="CP020925">
    <property type="protein sequence ID" value="ATP17718.1"/>
    <property type="molecule type" value="Genomic_DNA"/>
</dbReference>
<evidence type="ECO:0000256" key="1">
    <source>
        <dbReference type="SAM" id="Phobius"/>
    </source>
</evidence>
<feature type="transmembrane region" description="Helical" evidence="1">
    <location>
        <begin position="51"/>
        <end position="77"/>
    </location>
</feature>
<dbReference type="EMBL" id="JAOCKX010000081">
    <property type="protein sequence ID" value="MDH2134998.1"/>
    <property type="molecule type" value="Genomic_DNA"/>
</dbReference>
<evidence type="ECO:0000313" key="11">
    <source>
        <dbReference type="Proteomes" id="UP000028534"/>
    </source>
</evidence>
<reference evidence="4 11" key="1">
    <citation type="submission" date="2014-03" db="EMBL/GenBank/DDBJ databases">
        <title>Genome sequence of Sphingobium yanoikuyae B1.</title>
        <authorList>
            <person name="Gan H.M."/>
            <person name="Gan H.Y."/>
            <person name="Savka M.A."/>
        </authorList>
    </citation>
    <scope>NUCLEOTIDE SEQUENCE [LARGE SCALE GENOMIC DNA]</scope>
    <source>
        <strain evidence="4 11">B1</strain>
    </source>
</reference>
<evidence type="ECO:0000313" key="10">
    <source>
        <dbReference type="EMBL" id="RSU45369.1"/>
    </source>
</evidence>
<dbReference type="Proteomes" id="UP000287401">
    <property type="component" value="Unassembled WGS sequence"/>
</dbReference>
<evidence type="ECO:0000313" key="12">
    <source>
        <dbReference type="Proteomes" id="UP000037029"/>
    </source>
</evidence>
<proteinExistence type="predicted"/>
<dbReference type="Proteomes" id="UP000502611">
    <property type="component" value="Chromosome"/>
</dbReference>
<evidence type="ECO:0000313" key="14">
    <source>
        <dbReference type="Proteomes" id="UP000280708"/>
    </source>
</evidence>
<keyword evidence="1" id="KW-0812">Transmembrane</keyword>
<dbReference type="EMBL" id="CP060122">
    <property type="protein sequence ID" value="QNG48096.1"/>
    <property type="molecule type" value="Genomic_DNA"/>
</dbReference>
<feature type="transmembrane region" description="Helical" evidence="1">
    <location>
        <begin position="23"/>
        <end position="45"/>
    </location>
</feature>
<evidence type="ECO:0000313" key="3">
    <source>
        <dbReference type="EMBL" id="AYO79364.1"/>
    </source>
</evidence>
<dbReference type="EMBL" id="CP047218">
    <property type="protein sequence ID" value="QHD69403.1"/>
    <property type="molecule type" value="Genomic_DNA"/>
</dbReference>
<dbReference type="EMBL" id="LSTR01000016">
    <property type="protein sequence ID" value="OAH47261.1"/>
    <property type="molecule type" value="Genomic_DNA"/>
</dbReference>
<dbReference type="PATRIC" id="fig|13690.10.peg.2108"/>
<keyword evidence="1" id="KW-0472">Membrane</keyword>
<evidence type="ECO:0008006" key="19">
    <source>
        <dbReference type="Google" id="ProtNLM"/>
    </source>
</evidence>
<reference evidence="6 13" key="2">
    <citation type="submission" date="2016-02" db="EMBL/GenBank/DDBJ databases">
        <authorList>
            <person name="Wen L."/>
            <person name="He K."/>
            <person name="Yang H."/>
        </authorList>
    </citation>
    <scope>NUCLEOTIDE SEQUENCE [LARGE SCALE GENOMIC DNA]</scope>
    <source>
        <strain evidence="6 13">CD09_2</strain>
    </source>
</reference>
<dbReference type="EMBL" id="CP053021">
    <property type="protein sequence ID" value="QJR04403.1"/>
    <property type="molecule type" value="Genomic_DNA"/>
</dbReference>
<evidence type="ECO:0000313" key="17">
    <source>
        <dbReference type="Proteomes" id="UP000502611"/>
    </source>
</evidence>
<dbReference type="EMBL" id="CP033230">
    <property type="protein sequence ID" value="AYO79364.1"/>
    <property type="molecule type" value="Genomic_DNA"/>
</dbReference>
<evidence type="ECO:0000313" key="4">
    <source>
        <dbReference type="EMBL" id="KEZ19141.1"/>
    </source>
</evidence>
<keyword evidence="1" id="KW-1133">Transmembrane helix</keyword>
<evidence type="ECO:0000313" key="18">
    <source>
        <dbReference type="Proteomes" id="UP000515377"/>
    </source>
</evidence>
<gene>
    <name evidence="6" type="ORF">AX777_15595</name>
    <name evidence="2" type="ORF">BV87_04485</name>
    <name evidence="4" type="ORF">CP98_02052</name>
    <name evidence="10" type="ORF">DAH51_27910</name>
    <name evidence="3" type="ORF">EBF16_22345</name>
    <name evidence="7" type="ORF">GS397_21705</name>
    <name evidence="9" type="ORF">H3V42_11225</name>
    <name evidence="8" type="ORF">HH800_20715</name>
    <name evidence="5" type="ORF">N5J77_28110</name>
</gene>
<dbReference type="Proteomes" id="UP000077262">
    <property type="component" value="Unassembled WGS sequence"/>
</dbReference>
<evidence type="ECO:0000313" key="9">
    <source>
        <dbReference type="EMBL" id="QNG48096.1"/>
    </source>
</evidence>
<evidence type="ECO:0000313" key="2">
    <source>
        <dbReference type="EMBL" id="ATP17718.1"/>
    </source>
</evidence>
<dbReference type="Proteomes" id="UP000515377">
    <property type="component" value="Chromosome"/>
</dbReference>
<dbReference type="Proteomes" id="UP000028534">
    <property type="component" value="Unassembled WGS sequence"/>
</dbReference>
<organism evidence="4 11">
    <name type="scientific">Sphingobium yanoikuyae</name>
    <name type="common">Sphingomonas yanoikuyae</name>
    <dbReference type="NCBI Taxonomy" id="13690"/>
    <lineage>
        <taxon>Bacteria</taxon>
        <taxon>Pseudomonadati</taxon>
        <taxon>Pseudomonadota</taxon>
        <taxon>Alphaproteobacteria</taxon>
        <taxon>Sphingomonadales</taxon>
        <taxon>Sphingomonadaceae</taxon>
        <taxon>Sphingobium</taxon>
    </lineage>
</organism>
<reference evidence="9 18" key="8">
    <citation type="submission" date="2020-07" db="EMBL/GenBank/DDBJ databases">
        <title>Whole genome sequence of Sphingobium yanoikuyae A3.</title>
        <authorList>
            <person name="Han S.-S."/>
        </authorList>
    </citation>
    <scope>NUCLEOTIDE SEQUENCE [LARGE SCALE GENOMIC DNA]</scope>
    <source>
        <strain evidence="9 18">A3</strain>
    </source>
</reference>
<dbReference type="Proteomes" id="UP000280708">
    <property type="component" value="Chromosome"/>
</dbReference>
<name>A0A084EME9_SPHYA</name>
<dbReference type="EMBL" id="QRAL01000090">
    <property type="protein sequence ID" value="RSU45369.1"/>
    <property type="molecule type" value="Genomic_DNA"/>
</dbReference>
<evidence type="ECO:0000313" key="15">
    <source>
        <dbReference type="Proteomes" id="UP000287401"/>
    </source>
</evidence>
<accession>A0A084EME9</accession>
<reference evidence="3 14" key="5">
    <citation type="submission" date="2018-10" db="EMBL/GenBank/DDBJ databases">
        <title>Characterization and genome analysis of a novel bacterium Sphingobium yanoikuyae SJTF8 capable of degrading PAHs.</title>
        <authorList>
            <person name="Yin C."/>
            <person name="Xiong W."/>
            <person name="Liang R."/>
        </authorList>
    </citation>
    <scope>NUCLEOTIDE SEQUENCE [LARGE SCALE GENOMIC DNA]</scope>
    <source>
        <strain evidence="3 14">SJTF8</strain>
    </source>
</reference>
<dbReference type="Proteomes" id="UP000037029">
    <property type="component" value="Chromosome"/>
</dbReference>
<reference evidence="2 12" key="3">
    <citation type="submission" date="2017-04" db="EMBL/GenBank/DDBJ databases">
        <title>Characterization, genome and methylation analysis of a phthalic acid esters degrading strain Sphingobium yanoikuyae SHJ.</title>
        <authorList>
            <person name="Feng L."/>
        </authorList>
    </citation>
    <scope>NUCLEOTIDE SEQUENCE [LARGE SCALE GENOMIC DNA]</scope>
    <source>
        <strain evidence="2 12">SHJ</strain>
    </source>
</reference>
<sequence>MTEKKGLDDPRIAAIAWSRFRRIMLWMALIGALCVGAALLFLRLWTGPMPVHMIIATILGVWLTFMLGTGLMALVFLSAGTGHDDQVMDRLKDEVPLDD</sequence>
<reference evidence="8 17" key="7">
    <citation type="submission" date="2020-04" db="EMBL/GenBank/DDBJ databases">
        <title>The Whole Genome Analysis of High salt-tolerant Sphingobium yanoikuyae YC-XJ2 with Aryl organophosphorus flame retardants (aryl-OPFRs)-degrading capacity and characteristics of Related phosphotriesterase.</title>
        <authorList>
            <person name="Li X."/>
        </authorList>
    </citation>
    <scope>NUCLEOTIDE SEQUENCE [LARGE SCALE GENOMIC DNA]</scope>
    <source>
        <strain evidence="8 17">YC-XJ2</strain>
    </source>
</reference>
<dbReference type="eggNOG" id="ENOG50312F7">
    <property type="taxonomic scope" value="Bacteria"/>
</dbReference>
<dbReference type="EMBL" id="JGVR01000010">
    <property type="protein sequence ID" value="KEZ19141.1"/>
    <property type="molecule type" value="Genomic_DNA"/>
</dbReference>
<reference evidence="5" key="9">
    <citation type="submission" date="2022-09" db="EMBL/GenBank/DDBJ databases">
        <title>Intensive care unit water sources are persistently colonized with multi-drug resistant bacteria and are the site of extensive horizontal gene transfer of antibiotic resistance genes.</title>
        <authorList>
            <person name="Diorio-Toth L."/>
        </authorList>
    </citation>
    <scope>NUCLEOTIDE SEQUENCE</scope>
    <source>
        <strain evidence="5">GD03659</strain>
    </source>
</reference>
<dbReference type="AlphaFoldDB" id="A0A084EME9"/>
<dbReference type="RefSeq" id="WP_004209126.1">
    <property type="nucleotide sequence ID" value="NZ_CAIGKD010000012.1"/>
</dbReference>
<evidence type="ECO:0000313" key="6">
    <source>
        <dbReference type="EMBL" id="OAH47261.1"/>
    </source>
</evidence>
<evidence type="ECO:0000313" key="16">
    <source>
        <dbReference type="Proteomes" id="UP000464086"/>
    </source>
</evidence>
<dbReference type="STRING" id="13690.AX777_15595"/>
<dbReference type="Proteomes" id="UP000464086">
    <property type="component" value="Chromosome"/>
</dbReference>
<protein>
    <recommendedName>
        <fullName evidence="19">DUF485 domain-containing protein</fullName>
    </recommendedName>
</protein>
<reference evidence="7 16" key="6">
    <citation type="submission" date="2019-12" db="EMBL/GenBank/DDBJ databases">
        <title>Functional and genomic insights into the Sphingobium yanoikuyae YC-JY1, a bacterium efficiently degrading bisphenol A.</title>
        <authorList>
            <person name="Jia Y."/>
            <person name="Li X."/>
            <person name="Wang J."/>
            <person name="Eltoukhy A."/>
            <person name="Lamraoui I."/>
            <person name="Yan Y."/>
        </authorList>
    </citation>
    <scope>NUCLEOTIDE SEQUENCE [LARGE SCALE GENOMIC DNA]</scope>
    <source>
        <strain evidence="7 16">YC-JY1</strain>
    </source>
</reference>
<dbReference type="OrthoDB" id="7391705at2"/>
<evidence type="ECO:0000313" key="5">
    <source>
        <dbReference type="EMBL" id="MDH2134998.1"/>
    </source>
</evidence>
<evidence type="ECO:0000313" key="13">
    <source>
        <dbReference type="Proteomes" id="UP000077262"/>
    </source>
</evidence>
<dbReference type="Proteomes" id="UP001162318">
    <property type="component" value="Unassembled WGS sequence"/>
</dbReference>